<evidence type="ECO:0000313" key="2">
    <source>
        <dbReference type="EMBL" id="QGZ16399.1"/>
    </source>
</evidence>
<name>A0A6B9JA25_9CAUD</name>
<protein>
    <submittedName>
        <fullName evidence="2">Uncharacterized protein</fullName>
    </submittedName>
</protein>
<sequence>MNIQFFANRTLAREAAKAAGVKPVDNGKDSAPGKRWSIEVPPATQIAFNETANARSEWQKNKAPAVNVSLSVESSTPAPAPSPEKRRDPLSLSFPTGKRFPGKRRQRVTTVTGKAGNQIPVTWRNRAIHQIAA</sequence>
<accession>A0A6B9JA25</accession>
<dbReference type="Proteomes" id="UP000433183">
    <property type="component" value="Segment"/>
</dbReference>
<proteinExistence type="predicted"/>
<dbReference type="EMBL" id="MN732867">
    <property type="protein sequence ID" value="QGZ16399.1"/>
    <property type="molecule type" value="Genomic_DNA"/>
</dbReference>
<organism evidence="2 3">
    <name type="scientific">Erwinia phage Hena1</name>
    <dbReference type="NCBI Taxonomy" id="2678601"/>
    <lineage>
        <taxon>Viruses</taxon>
        <taxon>Duplodnaviria</taxon>
        <taxon>Heunggongvirae</taxon>
        <taxon>Uroviricota</taxon>
        <taxon>Caudoviricetes</taxon>
        <taxon>Vequintavirinae</taxon>
        <taxon>Henunavirus</taxon>
        <taxon>Henunavirus hena1</taxon>
    </lineage>
</organism>
<gene>
    <name evidence="2" type="ORF">Hena1_02490</name>
</gene>
<feature type="region of interest" description="Disordered" evidence="1">
    <location>
        <begin position="69"/>
        <end position="117"/>
    </location>
</feature>
<keyword evidence="3" id="KW-1185">Reference proteome</keyword>
<evidence type="ECO:0000313" key="3">
    <source>
        <dbReference type="Proteomes" id="UP000433183"/>
    </source>
</evidence>
<reference evidence="2 3" key="1">
    <citation type="submission" date="2019-11" db="EMBL/GenBank/DDBJ databases">
        <title>Characterization of a new Erwinia amylovora bacteriophage.</title>
        <authorList>
            <person name="Valentovich L.N."/>
            <person name="Akhremchuk A.E."/>
            <person name="Besarab N.V."/>
            <person name="Lagonenko A.L."/>
        </authorList>
    </citation>
    <scope>NUCLEOTIDE SEQUENCE [LARGE SCALE GENOMIC DNA]</scope>
</reference>
<evidence type="ECO:0000256" key="1">
    <source>
        <dbReference type="SAM" id="MobiDB-lite"/>
    </source>
</evidence>
<feature type="region of interest" description="Disordered" evidence="1">
    <location>
        <begin position="14"/>
        <end position="36"/>
    </location>
</feature>